<sequence length="30" mass="3710">MMKFYEGMTKEKFWLEWFGLHGREVGTKKD</sequence>
<feature type="non-terminal residue" evidence="1">
    <location>
        <position position="30"/>
    </location>
</feature>
<proteinExistence type="predicted"/>
<gene>
    <name evidence="1" type="ORF">S03H2_58765</name>
</gene>
<reference evidence="1" key="1">
    <citation type="journal article" date="2014" name="Front. Microbiol.">
        <title>High frequency of phylogenetically diverse reductive dehalogenase-homologous genes in deep subseafloor sedimentary metagenomes.</title>
        <authorList>
            <person name="Kawai M."/>
            <person name="Futagami T."/>
            <person name="Toyoda A."/>
            <person name="Takaki Y."/>
            <person name="Nishi S."/>
            <person name="Hori S."/>
            <person name="Arai W."/>
            <person name="Tsubouchi T."/>
            <person name="Morono Y."/>
            <person name="Uchiyama I."/>
            <person name="Ito T."/>
            <person name="Fujiyama A."/>
            <person name="Inagaki F."/>
            <person name="Takami H."/>
        </authorList>
    </citation>
    <scope>NUCLEOTIDE SEQUENCE</scope>
    <source>
        <strain evidence="1">Expedition CK06-06</strain>
    </source>
</reference>
<dbReference type="AlphaFoldDB" id="X1J6P4"/>
<accession>X1J6P4</accession>
<comment type="caution">
    <text evidence="1">The sequence shown here is derived from an EMBL/GenBank/DDBJ whole genome shotgun (WGS) entry which is preliminary data.</text>
</comment>
<dbReference type="EMBL" id="BARU01037752">
    <property type="protein sequence ID" value="GAH89637.1"/>
    <property type="molecule type" value="Genomic_DNA"/>
</dbReference>
<organism evidence="1">
    <name type="scientific">marine sediment metagenome</name>
    <dbReference type="NCBI Taxonomy" id="412755"/>
    <lineage>
        <taxon>unclassified sequences</taxon>
        <taxon>metagenomes</taxon>
        <taxon>ecological metagenomes</taxon>
    </lineage>
</organism>
<protein>
    <submittedName>
        <fullName evidence="1">Uncharacterized protein</fullName>
    </submittedName>
</protein>
<name>X1J6P4_9ZZZZ</name>
<evidence type="ECO:0000313" key="1">
    <source>
        <dbReference type="EMBL" id="GAH89637.1"/>
    </source>
</evidence>